<dbReference type="WBParaSite" id="nRc.2.0.1.t47879-RA">
    <property type="protein sequence ID" value="nRc.2.0.1.t47879-RA"/>
    <property type="gene ID" value="nRc.2.0.1.g47879"/>
</dbReference>
<evidence type="ECO:0000313" key="2">
    <source>
        <dbReference type="WBParaSite" id="nRc.2.0.1.t47879-RA"/>
    </source>
</evidence>
<reference evidence="2" key="1">
    <citation type="submission" date="2022-11" db="UniProtKB">
        <authorList>
            <consortium name="WormBaseParasite"/>
        </authorList>
    </citation>
    <scope>IDENTIFICATION</scope>
</reference>
<evidence type="ECO:0000313" key="1">
    <source>
        <dbReference type="Proteomes" id="UP000887565"/>
    </source>
</evidence>
<keyword evidence="1" id="KW-1185">Reference proteome</keyword>
<organism evidence="1 2">
    <name type="scientific">Romanomermis culicivorax</name>
    <name type="common">Nematode worm</name>
    <dbReference type="NCBI Taxonomy" id="13658"/>
    <lineage>
        <taxon>Eukaryota</taxon>
        <taxon>Metazoa</taxon>
        <taxon>Ecdysozoa</taxon>
        <taxon>Nematoda</taxon>
        <taxon>Enoplea</taxon>
        <taxon>Dorylaimia</taxon>
        <taxon>Mermithida</taxon>
        <taxon>Mermithoidea</taxon>
        <taxon>Mermithidae</taxon>
        <taxon>Romanomermis</taxon>
    </lineage>
</organism>
<dbReference type="AlphaFoldDB" id="A0A915L9Y9"/>
<protein>
    <submittedName>
        <fullName evidence="2">Secreted protein</fullName>
    </submittedName>
</protein>
<proteinExistence type="predicted"/>
<sequence>MQILRNRVLYAGIVLKAEAFLYFMCIDVENPSANHYYCRLYYCYRFVVATSLSTGSNRKSFRDQVKV</sequence>
<accession>A0A915L9Y9</accession>
<dbReference type="Proteomes" id="UP000887565">
    <property type="component" value="Unplaced"/>
</dbReference>
<name>A0A915L9Y9_ROMCU</name>